<dbReference type="AlphaFoldDB" id="A0A6A6XCP4"/>
<protein>
    <submittedName>
        <fullName evidence="1">Uncharacterized protein</fullName>
    </submittedName>
</protein>
<reference evidence="1" key="1">
    <citation type="journal article" date="2020" name="Stud. Mycol.">
        <title>101 Dothideomycetes genomes: a test case for predicting lifestyles and emergence of pathogens.</title>
        <authorList>
            <person name="Haridas S."/>
            <person name="Albert R."/>
            <person name="Binder M."/>
            <person name="Bloem J."/>
            <person name="Labutti K."/>
            <person name="Salamov A."/>
            <person name="Andreopoulos B."/>
            <person name="Baker S."/>
            <person name="Barry K."/>
            <person name="Bills G."/>
            <person name="Bluhm B."/>
            <person name="Cannon C."/>
            <person name="Castanera R."/>
            <person name="Culley D."/>
            <person name="Daum C."/>
            <person name="Ezra D."/>
            <person name="Gonzalez J."/>
            <person name="Henrissat B."/>
            <person name="Kuo A."/>
            <person name="Liang C."/>
            <person name="Lipzen A."/>
            <person name="Lutzoni F."/>
            <person name="Magnuson J."/>
            <person name="Mondo S."/>
            <person name="Nolan M."/>
            <person name="Ohm R."/>
            <person name="Pangilinan J."/>
            <person name="Park H.-J."/>
            <person name="Ramirez L."/>
            <person name="Alfaro M."/>
            <person name="Sun H."/>
            <person name="Tritt A."/>
            <person name="Yoshinaga Y."/>
            <person name="Zwiers L.-H."/>
            <person name="Turgeon B."/>
            <person name="Goodwin S."/>
            <person name="Spatafora J."/>
            <person name="Crous P."/>
            <person name="Grigoriev I."/>
        </authorList>
    </citation>
    <scope>NUCLEOTIDE SEQUENCE</scope>
    <source>
        <strain evidence="1">CBS 109.77</strain>
    </source>
</reference>
<sequence>MCRDPDILLDIGIVALGVVCAATKVDHKCIITAPLRFYGKALPIQAECLRFH</sequence>
<dbReference type="Proteomes" id="UP000799757">
    <property type="component" value="Unassembled WGS sequence"/>
</dbReference>
<gene>
    <name evidence="1" type="ORF">K505DRAFT_31517</name>
</gene>
<dbReference type="EMBL" id="MU001905">
    <property type="protein sequence ID" value="KAF2794038.1"/>
    <property type="molecule type" value="Genomic_DNA"/>
</dbReference>
<evidence type="ECO:0000313" key="2">
    <source>
        <dbReference type="Proteomes" id="UP000799757"/>
    </source>
</evidence>
<name>A0A6A6XCP4_9PLEO</name>
<evidence type="ECO:0000313" key="1">
    <source>
        <dbReference type="EMBL" id="KAF2794038.1"/>
    </source>
</evidence>
<organism evidence="1 2">
    <name type="scientific">Melanomma pulvis-pyrius CBS 109.77</name>
    <dbReference type="NCBI Taxonomy" id="1314802"/>
    <lineage>
        <taxon>Eukaryota</taxon>
        <taxon>Fungi</taxon>
        <taxon>Dikarya</taxon>
        <taxon>Ascomycota</taxon>
        <taxon>Pezizomycotina</taxon>
        <taxon>Dothideomycetes</taxon>
        <taxon>Pleosporomycetidae</taxon>
        <taxon>Pleosporales</taxon>
        <taxon>Melanommataceae</taxon>
        <taxon>Melanomma</taxon>
    </lineage>
</organism>
<accession>A0A6A6XCP4</accession>
<keyword evidence="2" id="KW-1185">Reference proteome</keyword>
<proteinExistence type="predicted"/>